<proteinExistence type="predicted"/>
<evidence type="ECO:0008006" key="2">
    <source>
        <dbReference type="Google" id="ProtNLM"/>
    </source>
</evidence>
<evidence type="ECO:0000313" key="1">
    <source>
        <dbReference type="EMBL" id="WTS10064.1"/>
    </source>
</evidence>
<name>A0AAU1TXY9_9ACTN</name>
<reference evidence="1" key="1">
    <citation type="submission" date="2022-10" db="EMBL/GenBank/DDBJ databases">
        <title>The complete genomes of actinobacterial strains from the NBC collection.</title>
        <authorList>
            <person name="Joergensen T.S."/>
            <person name="Alvarez Arevalo M."/>
            <person name="Sterndorff E.B."/>
            <person name="Faurdal D."/>
            <person name="Vuksanovic O."/>
            <person name="Mourched A.-S."/>
            <person name="Charusanti P."/>
            <person name="Shaw S."/>
            <person name="Blin K."/>
            <person name="Weber T."/>
        </authorList>
    </citation>
    <scope>NUCLEOTIDE SEQUENCE</scope>
    <source>
        <strain evidence="1">NBC_00119</strain>
    </source>
</reference>
<dbReference type="AlphaFoldDB" id="A0AAU1TXY9"/>
<accession>A0AAU1TXY9</accession>
<dbReference type="EMBL" id="CP108195">
    <property type="protein sequence ID" value="WTS10064.1"/>
    <property type="molecule type" value="Genomic_DNA"/>
</dbReference>
<protein>
    <recommendedName>
        <fullName evidence="2">CopG family transcriptional regulator</fullName>
    </recommendedName>
</protein>
<organism evidence="1">
    <name type="scientific">Streptomyces sp. NBC_00119</name>
    <dbReference type="NCBI Taxonomy" id="2975659"/>
    <lineage>
        <taxon>Bacteria</taxon>
        <taxon>Bacillati</taxon>
        <taxon>Actinomycetota</taxon>
        <taxon>Actinomycetes</taxon>
        <taxon>Kitasatosporales</taxon>
        <taxon>Streptomycetaceae</taxon>
        <taxon>Streptomyces</taxon>
    </lineage>
</organism>
<sequence>MTEVSTRGVQEAAAVEQLRASTTTLSIPQGFDLWQPQEMEDWLSEVEEDPDVSDVDFYEARQAVLRAMGKDAD</sequence>
<gene>
    <name evidence="1" type="ORF">OHU69_02520</name>
</gene>